<dbReference type="GO" id="GO:0003677">
    <property type="term" value="F:DNA binding"/>
    <property type="evidence" value="ECO:0007669"/>
    <property type="project" value="InterPro"/>
</dbReference>
<evidence type="ECO:0000256" key="1">
    <source>
        <dbReference type="ARBA" id="ARBA00004123"/>
    </source>
</evidence>
<dbReference type="PROSITE" id="PS51360">
    <property type="entry name" value="PLUS3"/>
    <property type="match status" value="1"/>
</dbReference>
<name>A0A813QH56_9BILA</name>
<feature type="region of interest" description="Disordered" evidence="5">
    <location>
        <begin position="760"/>
        <end position="963"/>
    </location>
</feature>
<evidence type="ECO:0000256" key="5">
    <source>
        <dbReference type="SAM" id="MobiDB-lite"/>
    </source>
</evidence>
<dbReference type="Pfam" id="PF03126">
    <property type="entry name" value="Plus-3"/>
    <property type="match status" value="1"/>
</dbReference>
<feature type="compositionally biased region" description="Basic and acidic residues" evidence="5">
    <location>
        <begin position="788"/>
        <end position="831"/>
    </location>
</feature>
<dbReference type="Proteomes" id="UP000681722">
    <property type="component" value="Unassembled WGS sequence"/>
</dbReference>
<dbReference type="PANTHER" id="PTHR13115">
    <property type="entry name" value="RNA POLYMERASE-ASSOCIATED PROTEIN RTF1 HOMOLOG"/>
    <property type="match status" value="1"/>
</dbReference>
<keyword evidence="9" id="KW-1185">Reference proteome</keyword>
<reference evidence="7" key="1">
    <citation type="submission" date="2021-02" db="EMBL/GenBank/DDBJ databases">
        <authorList>
            <person name="Nowell W R."/>
        </authorList>
    </citation>
    <scope>NUCLEOTIDE SEQUENCE</scope>
</reference>
<dbReference type="EMBL" id="CAJOBC010000172">
    <property type="protein sequence ID" value="CAF3549203.1"/>
    <property type="molecule type" value="Genomic_DNA"/>
</dbReference>
<feature type="region of interest" description="Disordered" evidence="5">
    <location>
        <begin position="672"/>
        <end position="701"/>
    </location>
</feature>
<protein>
    <recommendedName>
        <fullName evidence="6">Plus3 domain-containing protein</fullName>
    </recommendedName>
</protein>
<feature type="compositionally biased region" description="Acidic residues" evidence="5">
    <location>
        <begin position="764"/>
        <end position="787"/>
    </location>
</feature>
<dbReference type="Gene3D" id="3.90.70.200">
    <property type="entry name" value="Plus-3 domain"/>
    <property type="match status" value="1"/>
</dbReference>
<keyword evidence="4" id="KW-0539">Nucleus</keyword>
<evidence type="ECO:0000313" key="7">
    <source>
        <dbReference type="EMBL" id="CAF0767529.1"/>
    </source>
</evidence>
<comment type="subcellular location">
    <subcellularLocation>
        <location evidence="1">Nucleus</location>
    </subcellularLocation>
</comment>
<proteinExistence type="predicted"/>
<dbReference type="SMART" id="SM00719">
    <property type="entry name" value="Plus3"/>
    <property type="match status" value="1"/>
</dbReference>
<feature type="compositionally biased region" description="Basic and acidic residues" evidence="5">
    <location>
        <begin position="688"/>
        <end position="698"/>
    </location>
</feature>
<evidence type="ECO:0000256" key="4">
    <source>
        <dbReference type="ARBA" id="ARBA00023242"/>
    </source>
</evidence>
<keyword evidence="3" id="KW-0804">Transcription</keyword>
<evidence type="ECO:0000313" key="9">
    <source>
        <dbReference type="Proteomes" id="UP000663829"/>
    </source>
</evidence>
<evidence type="ECO:0000256" key="2">
    <source>
        <dbReference type="ARBA" id="ARBA00023015"/>
    </source>
</evidence>
<evidence type="ECO:0000259" key="6">
    <source>
        <dbReference type="PROSITE" id="PS51360"/>
    </source>
</evidence>
<dbReference type="OrthoDB" id="166375at2759"/>
<organism evidence="7 9">
    <name type="scientific">Didymodactylos carnosus</name>
    <dbReference type="NCBI Taxonomy" id="1234261"/>
    <lineage>
        <taxon>Eukaryota</taxon>
        <taxon>Metazoa</taxon>
        <taxon>Spiralia</taxon>
        <taxon>Gnathifera</taxon>
        <taxon>Rotifera</taxon>
        <taxon>Eurotatoria</taxon>
        <taxon>Bdelloidea</taxon>
        <taxon>Philodinida</taxon>
        <taxon>Philodinidae</taxon>
        <taxon>Didymodactylos</taxon>
    </lineage>
</organism>
<feature type="compositionally biased region" description="Basic and acidic residues" evidence="5">
    <location>
        <begin position="870"/>
        <end position="885"/>
    </location>
</feature>
<feature type="compositionally biased region" description="Basic and acidic residues" evidence="5">
    <location>
        <begin position="949"/>
        <end position="960"/>
    </location>
</feature>
<dbReference type="GO" id="GO:0016593">
    <property type="term" value="C:Cdc73/Paf1 complex"/>
    <property type="evidence" value="ECO:0007669"/>
    <property type="project" value="TreeGrafter"/>
</dbReference>
<accession>A0A813QH56</accession>
<feature type="compositionally biased region" description="Polar residues" evidence="5">
    <location>
        <begin position="886"/>
        <end position="898"/>
    </location>
</feature>
<comment type="caution">
    <text evidence="7">The sequence shown here is derived from an EMBL/GenBank/DDBJ whole genome shotgun (WGS) entry which is preliminary data.</text>
</comment>
<dbReference type="InterPro" id="IPR036128">
    <property type="entry name" value="Plus3-like_sf"/>
</dbReference>
<keyword evidence="2" id="KW-0805">Transcription regulation</keyword>
<dbReference type="InterPro" id="IPR004343">
    <property type="entry name" value="Plus-3_dom"/>
</dbReference>
<evidence type="ECO:0000313" key="8">
    <source>
        <dbReference type="EMBL" id="CAF3549203.1"/>
    </source>
</evidence>
<feature type="domain" description="Plus3" evidence="6">
    <location>
        <begin position="968"/>
        <end position="1099"/>
    </location>
</feature>
<sequence length="1334" mass="153749">MFQLIYQVIIYQLVIIKSINAVAGRCYLCYENTLAECSGNSDFLQWYTEPCNGQCVFFQENNTVVRGCSWTYGHMSKKIGWHQLNKETTAYFCDSNLCNSGTYAELLTKRFLSENPSLVENNNNNIQFDINPGAIQSRKVKMCYTCTADMPGCGEFMNVQNLKVNVEPCSSSCVIFRNPLDNNLLHRGCATKWSYIQAKNGFHKFLGTDAFFCEESLEEFVMHNERFILTVMVSKIVVYYVTGIFQNKPQIMFTFPPIYPTSTTTEQPVISVPDDETEINENENNWTTNNIDQIDAPLEHFFTQQTTNTSIIPVTTTTIISSTASEDQFEPKLTWWDRESEEIKEVGDNTYYYYQINNFNNNQTIFNDVDLLNPSNNQIIPIINDNSSTLETVVSKLQDSVEDDDDGDWSLFTTSTPKSLTAQFGHLLEIDEIKNNSDGNVFILYDDNDPYYNLSNVDEEENELSIVLSTTTPLDTLSHFDNVSTTTPIDIMSLSKDSTKQDIDPFEFTNVIPEENEQKQSSLNYPNFLWMLSLANHSSLLSNNTLSRDPKGKIQSNLRNQRHRLSTTTTVPPKQFYPTLKWLNIKPPIVLSSELKNKTKKNNQQSTSTTIKTKYHFRSTTQKTQTTKKKYHYCENKSCLHEGKLNADCLCLCLPAYGGENCFYLIGFQNHSSTKSDPRKRARTTSGDTHDFDNDQPKSKKVFSDGLDESLIGDAADRNWLTTLSEREREAELAKRHEQREILNRREEISKRLKLKAGDTNVISEEEGEIEDDEDTQNNDGEDGENLSDERRSKHSDYRRRNEDNTHDDSSNSSTEDTRTKSTLKSYDKKPIAMNDDIYADDEDDRPTNRRLVNITKQKETQHRKLLQRLQEDRERKRKNEEKLKNPSSKSNVYLSDSSDNEEEGRNENKKSGVILKANEVFSSSDEDNDDARSDDERKNNRLRRRSRSSSETETLEKESKRKRSTFISTAEDLTKMKLSRFKMEKWCHAPFFPAVARGAFVRINIGQNAGNPVYRIGEILDVVETAKVYQLGNTRTNKGLRLKHGSNERVFRLEYVSNSQISDQEFKRWRETLIKQGIKLPTMEDVENKQKTIQKYNNYSLNEKDIDKMVQEKQRFRKTPINYAVKKSLLLKDKEMAKDDNNIELVNKIEKDIREIEERASELDKKRSESISVISQINQKNRRTTQKNVELALIREAQEHRNAAPDPFTRRRCEPILVTKAPPTKVNLIRELQERRAADELRKKLEEKRLADEKAAVQMASTLNLHENDLNMTTINSTTTTTTTTIKGVIPQKSSSTLIERGSFTSSFNDNNNDDIFASHDFELDFTIKVQQD</sequence>
<dbReference type="Proteomes" id="UP000663829">
    <property type="component" value="Unassembled WGS sequence"/>
</dbReference>
<evidence type="ECO:0000256" key="3">
    <source>
        <dbReference type="ARBA" id="ARBA00023163"/>
    </source>
</evidence>
<gene>
    <name evidence="7" type="ORF">GPM918_LOCUS1737</name>
    <name evidence="8" type="ORF">SRO942_LOCUS1737</name>
</gene>
<dbReference type="EMBL" id="CAJNOQ010000172">
    <property type="protein sequence ID" value="CAF0767529.1"/>
    <property type="molecule type" value="Genomic_DNA"/>
</dbReference>
<dbReference type="PANTHER" id="PTHR13115:SF8">
    <property type="entry name" value="RNA POLYMERASE-ASSOCIATED PROTEIN RTF1 HOMOLOG"/>
    <property type="match status" value="1"/>
</dbReference>
<dbReference type="GO" id="GO:1990269">
    <property type="term" value="F:RNA polymerase II C-terminal domain phosphoserine binding"/>
    <property type="evidence" value="ECO:0007669"/>
    <property type="project" value="TreeGrafter"/>
</dbReference>
<feature type="compositionally biased region" description="Basic and acidic residues" evidence="5">
    <location>
        <begin position="931"/>
        <end position="940"/>
    </location>
</feature>
<dbReference type="SUPFAM" id="SSF159042">
    <property type="entry name" value="Plus3-like"/>
    <property type="match status" value="1"/>
</dbReference>